<feature type="transmembrane region" description="Helical" evidence="6">
    <location>
        <begin position="80"/>
        <end position="98"/>
    </location>
</feature>
<name>A0ABN7Y1A0_9BURK</name>
<feature type="transmembrane region" description="Helical" evidence="6">
    <location>
        <begin position="263"/>
        <end position="285"/>
    </location>
</feature>
<proteinExistence type="predicted"/>
<keyword evidence="8" id="KW-1185">Reference proteome</keyword>
<dbReference type="InterPro" id="IPR043428">
    <property type="entry name" value="LivM-like"/>
</dbReference>
<keyword evidence="5 6" id="KW-0472">Membrane</keyword>
<dbReference type="InterPro" id="IPR001851">
    <property type="entry name" value="ABC_transp_permease"/>
</dbReference>
<evidence type="ECO:0000256" key="1">
    <source>
        <dbReference type="ARBA" id="ARBA00004651"/>
    </source>
</evidence>
<dbReference type="CDD" id="cd06581">
    <property type="entry name" value="TM_PBP1_LivM_like"/>
    <property type="match status" value="1"/>
</dbReference>
<evidence type="ECO:0000256" key="3">
    <source>
        <dbReference type="ARBA" id="ARBA00022692"/>
    </source>
</evidence>
<feature type="transmembrane region" description="Helical" evidence="6">
    <location>
        <begin position="230"/>
        <end position="251"/>
    </location>
</feature>
<organism evidence="7 8">
    <name type="scientific">Cupriavidus respiraculi</name>
    <dbReference type="NCBI Taxonomy" id="195930"/>
    <lineage>
        <taxon>Bacteria</taxon>
        <taxon>Pseudomonadati</taxon>
        <taxon>Pseudomonadota</taxon>
        <taxon>Betaproteobacteria</taxon>
        <taxon>Burkholderiales</taxon>
        <taxon>Burkholderiaceae</taxon>
        <taxon>Cupriavidus</taxon>
    </lineage>
</organism>
<gene>
    <name evidence="7" type="ORF">LMG21510_00663</name>
</gene>
<evidence type="ECO:0000256" key="6">
    <source>
        <dbReference type="SAM" id="Phobius"/>
    </source>
</evidence>
<dbReference type="EMBL" id="CAJZAH010000001">
    <property type="protein sequence ID" value="CAG9167133.1"/>
    <property type="molecule type" value="Genomic_DNA"/>
</dbReference>
<evidence type="ECO:0000256" key="5">
    <source>
        <dbReference type="ARBA" id="ARBA00023136"/>
    </source>
</evidence>
<evidence type="ECO:0000313" key="7">
    <source>
        <dbReference type="EMBL" id="CAG9167133.1"/>
    </source>
</evidence>
<feature type="transmembrane region" description="Helical" evidence="6">
    <location>
        <begin position="104"/>
        <end position="127"/>
    </location>
</feature>
<accession>A0ABN7Y1A0</accession>
<dbReference type="PANTHER" id="PTHR30482">
    <property type="entry name" value="HIGH-AFFINITY BRANCHED-CHAIN AMINO ACID TRANSPORT SYSTEM PERMEASE"/>
    <property type="match status" value="1"/>
</dbReference>
<keyword evidence="2" id="KW-1003">Cell membrane</keyword>
<keyword evidence="3 6" id="KW-0812">Transmembrane</keyword>
<feature type="transmembrane region" description="Helical" evidence="6">
    <location>
        <begin position="54"/>
        <end position="73"/>
    </location>
</feature>
<dbReference type="PANTHER" id="PTHR30482:SF20">
    <property type="entry name" value="HIGH-AFFINITY BRANCHED-CHAIN AMINO ACID TRANSPORT SYSTEM PERMEASE PROTEIN LIVM"/>
    <property type="match status" value="1"/>
</dbReference>
<comment type="subcellular location">
    <subcellularLocation>
        <location evidence="1">Cell membrane</location>
        <topology evidence="1">Multi-pass membrane protein</topology>
    </subcellularLocation>
</comment>
<reference evidence="7 8" key="1">
    <citation type="submission" date="2021-08" db="EMBL/GenBank/DDBJ databases">
        <authorList>
            <person name="Peeters C."/>
        </authorList>
    </citation>
    <scope>NUCLEOTIDE SEQUENCE [LARGE SCALE GENOMIC DNA]</scope>
    <source>
        <strain evidence="7 8">LMG 21510</strain>
    </source>
</reference>
<evidence type="ECO:0008006" key="9">
    <source>
        <dbReference type="Google" id="ProtNLM"/>
    </source>
</evidence>
<evidence type="ECO:0000256" key="4">
    <source>
        <dbReference type="ARBA" id="ARBA00022989"/>
    </source>
</evidence>
<evidence type="ECO:0000256" key="2">
    <source>
        <dbReference type="ARBA" id="ARBA00022475"/>
    </source>
</evidence>
<feature type="transmembrane region" description="Helical" evidence="6">
    <location>
        <begin position="305"/>
        <end position="325"/>
    </location>
</feature>
<keyword evidence="4 6" id="KW-1133">Transmembrane helix</keyword>
<dbReference type="Pfam" id="PF02653">
    <property type="entry name" value="BPD_transp_2"/>
    <property type="match status" value="1"/>
</dbReference>
<protein>
    <recommendedName>
        <fullName evidence="9">Branched-chain amino acid ABC transporter permease</fullName>
    </recommendedName>
</protein>
<evidence type="ECO:0000313" key="8">
    <source>
        <dbReference type="Proteomes" id="UP000721236"/>
    </source>
</evidence>
<dbReference type="RefSeq" id="WP_224039622.1">
    <property type="nucleotide sequence ID" value="NZ_CAJZAH010000001.1"/>
</dbReference>
<feature type="transmembrane region" description="Helical" evidence="6">
    <location>
        <begin position="180"/>
        <end position="200"/>
    </location>
</feature>
<dbReference type="Proteomes" id="UP000721236">
    <property type="component" value="Unassembled WGS sequence"/>
</dbReference>
<feature type="transmembrane region" description="Helical" evidence="6">
    <location>
        <begin position="31"/>
        <end position="48"/>
    </location>
</feature>
<comment type="caution">
    <text evidence="7">The sequence shown here is derived from an EMBL/GenBank/DDBJ whole genome shotgun (WGS) entry which is preliminary data.</text>
</comment>
<sequence>MDKQDTMDTLTRDAAPGHRDTATTALALRRAWPLAAAALAVLALPLISGSSFHLHLAVLICLNVVIVSGLAILSRTGQLSFCHAAFVGLGAYGSVLAGKFGVPFVLAAVLGTALAAAVAFVLGAAILRLRGVYFVLITFAFGELFRLALLEGGAVTGGANGISNIAPARMLGMAFDTRQSFYCLAAVLAVATVVFLAVLFRTPKGHMLDAVGDNAQLAEASGLSVQDNRLFAFTLGSAFAGLGGACLAHYVGFVSPESFSTHVSVAAIIMLVVGGRTSVFGPLVGALVMTPLPELFRGAVQTQNILYGITLIAILRFLPQGLAGFRLPRRAGGRA</sequence>